<sequence length="97" mass="11066">MFTVNQTFNHRNDRFVVPKTKRPLLCDHKASRGSHGAWGRGVRRPEDASTFFSPGGLKINTEEYLKVLRRVVLPWIKATYLGQDVVWQQDSAPPTGE</sequence>
<reference evidence="2" key="1">
    <citation type="submission" date="2021-01" db="EMBL/GenBank/DDBJ databases">
        <title>Caligus Genome Assembly.</title>
        <authorList>
            <person name="Gallardo-Escarate C."/>
        </authorList>
    </citation>
    <scope>NUCLEOTIDE SEQUENCE [LARGE SCALE GENOMIC DNA]</scope>
</reference>
<dbReference type="AlphaFoldDB" id="A0A7T8GPD9"/>
<organism evidence="1 2">
    <name type="scientific">Caligus rogercresseyi</name>
    <name type="common">Sea louse</name>
    <dbReference type="NCBI Taxonomy" id="217165"/>
    <lineage>
        <taxon>Eukaryota</taxon>
        <taxon>Metazoa</taxon>
        <taxon>Ecdysozoa</taxon>
        <taxon>Arthropoda</taxon>
        <taxon>Crustacea</taxon>
        <taxon>Multicrustacea</taxon>
        <taxon>Hexanauplia</taxon>
        <taxon>Copepoda</taxon>
        <taxon>Siphonostomatoida</taxon>
        <taxon>Caligidae</taxon>
        <taxon>Caligus</taxon>
    </lineage>
</organism>
<dbReference type="GO" id="GO:0003676">
    <property type="term" value="F:nucleic acid binding"/>
    <property type="evidence" value="ECO:0007669"/>
    <property type="project" value="InterPro"/>
</dbReference>
<dbReference type="Gene3D" id="3.30.420.10">
    <property type="entry name" value="Ribonuclease H-like superfamily/Ribonuclease H"/>
    <property type="match status" value="1"/>
</dbReference>
<accession>A0A7T8GPD9</accession>
<name>A0A7T8GPD9_CALRO</name>
<dbReference type="InterPro" id="IPR036397">
    <property type="entry name" value="RNaseH_sf"/>
</dbReference>
<gene>
    <name evidence="1" type="ORF">FKW44_023149</name>
</gene>
<keyword evidence="2" id="KW-1185">Reference proteome</keyword>
<dbReference type="Proteomes" id="UP000595437">
    <property type="component" value="Chromosome 17"/>
</dbReference>
<protein>
    <submittedName>
        <fullName evidence="1">Uncharacterized protein</fullName>
    </submittedName>
</protein>
<proteinExistence type="predicted"/>
<dbReference type="EMBL" id="CP045906">
    <property type="protein sequence ID" value="QQP35040.1"/>
    <property type="molecule type" value="Genomic_DNA"/>
</dbReference>
<evidence type="ECO:0000313" key="1">
    <source>
        <dbReference type="EMBL" id="QQP35040.1"/>
    </source>
</evidence>
<evidence type="ECO:0000313" key="2">
    <source>
        <dbReference type="Proteomes" id="UP000595437"/>
    </source>
</evidence>